<dbReference type="eggNOG" id="COG5275">
    <property type="taxonomic scope" value="Bacteria"/>
</dbReference>
<evidence type="ECO:0008006" key="3">
    <source>
        <dbReference type="Google" id="ProtNLM"/>
    </source>
</evidence>
<protein>
    <recommendedName>
        <fullName evidence="3">D-proline reductase</fullName>
    </recommendedName>
</protein>
<name>E6LLW9_9FIRM</name>
<sequence>MGLGPSIKMTTLHHYRCPVTKRLIEDEDVDFAGIIVDGVSEVCDDKIFTAKRVGDIAKMMRADGAVVAIDGWGNHHIDFVNVIEQLGIRGIKSVGLSYIGQQGRLVCSNSYVDCIIDFNKSESGYESCVVGQNNLSPIDALKAVAILKNKIKNRGVSIQGRDSHMGDLITKKYTVDMAKFGLETKISGKTLSIKRDLAKEFLDEKARKYIKDISIKILSPSDKSCFVNSNLDFSPIAVKKRGELGSGITLELEGITVMLTGAEEGGFQPSNIGSSQGILKEAVTFDMAGTPKSSDYILHIDFCFCEGEGRSAEGIRKAHEVADLIVQNIRKALLRDSENLPCKTSKHEWISRQEKPRILLVKIVSGLGNMYDTVMFPYEPGGFLGSRDMKASKNLPYVITPLECMDGVIHSLL</sequence>
<accession>E6LLW9</accession>
<dbReference type="Proteomes" id="UP000003434">
    <property type="component" value="Unassembled WGS sequence"/>
</dbReference>
<dbReference type="RefSeq" id="WP_008750717.1">
    <property type="nucleotide sequence ID" value="NZ_GL622296.1"/>
</dbReference>
<dbReference type="InterPro" id="IPR015417">
    <property type="entry name" value="Gly_reductase_pB_sua/b"/>
</dbReference>
<reference evidence="1 2" key="1">
    <citation type="submission" date="2010-12" db="EMBL/GenBank/DDBJ databases">
        <authorList>
            <person name="Muzny D."/>
            <person name="Qin X."/>
            <person name="Deng J."/>
            <person name="Jiang H."/>
            <person name="Liu Y."/>
            <person name="Qu J."/>
            <person name="Song X.-Z."/>
            <person name="Zhang L."/>
            <person name="Thornton R."/>
            <person name="Coyle M."/>
            <person name="Francisco L."/>
            <person name="Jackson L."/>
            <person name="Javaid M."/>
            <person name="Korchina V."/>
            <person name="Kovar C."/>
            <person name="Mata R."/>
            <person name="Mathew T."/>
            <person name="Ngo R."/>
            <person name="Nguyen L."/>
            <person name="Nguyen N."/>
            <person name="Okwuonu G."/>
            <person name="Ongeri F."/>
            <person name="Pham C."/>
            <person name="Simmons D."/>
            <person name="Wilczek-Boney K."/>
            <person name="Hale W."/>
            <person name="Jakkamsetti A."/>
            <person name="Pham P."/>
            <person name="Ruth R."/>
            <person name="San Lucas F."/>
            <person name="Warren J."/>
            <person name="Zhang J."/>
            <person name="Zhao Z."/>
            <person name="Zhou C."/>
            <person name="Zhu D."/>
            <person name="Lee S."/>
            <person name="Bess C."/>
            <person name="Blankenburg K."/>
            <person name="Forbes L."/>
            <person name="Fu Q."/>
            <person name="Gubbala S."/>
            <person name="Hirani K."/>
            <person name="Jayaseelan J.C."/>
            <person name="Lara F."/>
            <person name="Munidasa M."/>
            <person name="Palculict T."/>
            <person name="Patil S."/>
            <person name="Pu L.-L."/>
            <person name="Saada N."/>
            <person name="Tang L."/>
            <person name="Weissenberger G."/>
            <person name="Zhu Y."/>
            <person name="Hemphill L."/>
            <person name="Shang Y."/>
            <person name="Youmans B."/>
            <person name="Ayvaz T."/>
            <person name="Ross M."/>
            <person name="Santibanez J."/>
            <person name="Aqrawi P."/>
            <person name="Gross S."/>
            <person name="Joshi V."/>
            <person name="Fowler G."/>
            <person name="Nazareth L."/>
            <person name="Reid J."/>
            <person name="Worley K."/>
            <person name="Petrosino J."/>
            <person name="Highlander S."/>
            <person name="Gibbs R."/>
        </authorList>
    </citation>
    <scope>NUCLEOTIDE SEQUENCE [LARGE SCALE GENOMIC DNA]</scope>
    <source>
        <strain evidence="1 2">DSM 3986</strain>
    </source>
</reference>
<dbReference type="GO" id="GO:0050485">
    <property type="term" value="F:oxidoreductase activity, acting on X-H and Y-H to form an X-Y bond, with a disulfide as acceptor"/>
    <property type="evidence" value="ECO:0007669"/>
    <property type="project" value="InterPro"/>
</dbReference>
<dbReference type="eggNOG" id="COG0252">
    <property type="taxonomic scope" value="Bacteria"/>
</dbReference>
<dbReference type="HOGENOM" id="CLU_668693_0_0_9"/>
<dbReference type="EMBL" id="AEPW01000039">
    <property type="protein sequence ID" value="EFU77168.1"/>
    <property type="molecule type" value="Genomic_DNA"/>
</dbReference>
<evidence type="ECO:0000313" key="2">
    <source>
        <dbReference type="Proteomes" id="UP000003434"/>
    </source>
</evidence>
<proteinExistence type="predicted"/>
<dbReference type="AlphaFoldDB" id="E6LLW9"/>
<gene>
    <name evidence="1" type="ORF">HMPREF0381_0948</name>
</gene>
<organism evidence="1 2">
    <name type="scientific">Lachnoanaerobaculum saburreum DSM 3986</name>
    <dbReference type="NCBI Taxonomy" id="887325"/>
    <lineage>
        <taxon>Bacteria</taxon>
        <taxon>Bacillati</taxon>
        <taxon>Bacillota</taxon>
        <taxon>Clostridia</taxon>
        <taxon>Lachnospirales</taxon>
        <taxon>Lachnospiraceae</taxon>
        <taxon>Lachnoanaerobaculum</taxon>
    </lineage>
</organism>
<evidence type="ECO:0000313" key="1">
    <source>
        <dbReference type="EMBL" id="EFU77168.1"/>
    </source>
</evidence>
<comment type="caution">
    <text evidence="1">The sequence shown here is derived from an EMBL/GenBank/DDBJ whole genome shotgun (WGS) entry which is preliminary data.</text>
</comment>
<dbReference type="Pfam" id="PF09338">
    <property type="entry name" value="Gly_reductase"/>
    <property type="match status" value="2"/>
</dbReference>